<proteinExistence type="predicted"/>
<dbReference type="EMBL" id="DS232538">
    <property type="protein sequence ID" value="EDS43146.1"/>
    <property type="molecule type" value="Genomic_DNA"/>
</dbReference>
<name>B0X9H7_CULQU</name>
<reference evidence="3" key="2">
    <citation type="submission" date="2020-05" db="UniProtKB">
        <authorList>
            <consortium name="EnsemblMetazoa"/>
        </authorList>
    </citation>
    <scope>IDENTIFICATION</scope>
    <source>
        <strain evidence="3">JHB</strain>
    </source>
</reference>
<dbReference type="STRING" id="7176.B0X9H7"/>
<dbReference type="EnsemblMetazoa" id="CPIJ016060-RA">
    <property type="protein sequence ID" value="CPIJ016060-PA"/>
    <property type="gene ID" value="CPIJ016060"/>
</dbReference>
<feature type="region of interest" description="Disordered" evidence="1">
    <location>
        <begin position="344"/>
        <end position="363"/>
    </location>
</feature>
<sequence length="521" mass="58214">MISPAVKSGLSEIWMLVARGVADTHANQQRTERVPGFRLPEVPCAQTRRRKHLRIEDKQPGKSGEEDQNQLSESQGDSTNDWRTKKFWMFRGGSICKPPLINFYTQGMPEKLLVDLDGVDYNKGNLSAATPTRPRRFASGSPSRCRTTKTMFKRKIARIYLISDSAQLQCQGIERELLPEGRGEESAGHLQESLRLPHAVGQPSQSRGLQVARDERVQSVGGVSYPKDFLLRLQHTFLGIAIVEKQPEEVPALLKGIADTDSSTPVLMHDIYNDGMPLNTTEDIDGVPMQSSEDKWDTLDPVSSAVPHISLRVDDDPNDGGGSKDDQARRLTMREIEEKIVQCATTGTSAKKSLTTGDPRRPSTYHEQFVPPAQFPPLLQQKPQQARSVPFIASNQQWHPPGCSFLKVNASRKNHRLCAPATSDRSGLKAIRSRSIYSGSWLQVGTRQSSEVTMIALKLRDIRQDRAVNRQTDIRNTKAGSGSVERSYSSDVGYSKKRTSQDRWAEYLTWNGLKVLHSVIF</sequence>
<gene>
    <name evidence="3" type="primary">6049582</name>
    <name evidence="2" type="ORF">CpipJ_CPIJ016060</name>
</gene>
<evidence type="ECO:0000313" key="3">
    <source>
        <dbReference type="EnsemblMetazoa" id="CPIJ016060-PA"/>
    </source>
</evidence>
<dbReference type="VEuPathDB" id="VectorBase:CPIJ016060"/>
<accession>B0X9H7</accession>
<feature type="compositionally biased region" description="Basic and acidic residues" evidence="1">
    <location>
        <begin position="54"/>
        <end position="65"/>
    </location>
</feature>
<reference evidence="2" key="1">
    <citation type="submission" date="2007-03" db="EMBL/GenBank/DDBJ databases">
        <title>Annotation of Culex pipiens quinquefasciatus.</title>
        <authorList>
            <consortium name="The Broad Institute Genome Sequencing Platform"/>
            <person name="Atkinson P.W."/>
            <person name="Hemingway J."/>
            <person name="Christensen B.M."/>
            <person name="Higgs S."/>
            <person name="Kodira C."/>
            <person name="Hannick L."/>
            <person name="Megy K."/>
            <person name="O'Leary S."/>
            <person name="Pearson M."/>
            <person name="Haas B.J."/>
            <person name="Mauceli E."/>
            <person name="Wortman J.R."/>
            <person name="Lee N.H."/>
            <person name="Guigo R."/>
            <person name="Stanke M."/>
            <person name="Alvarado L."/>
            <person name="Amedeo P."/>
            <person name="Antoine C.H."/>
            <person name="Arensburger P."/>
            <person name="Bidwell S.L."/>
            <person name="Crawford M."/>
            <person name="Camaro F."/>
            <person name="Devon K."/>
            <person name="Engels R."/>
            <person name="Hammond M."/>
            <person name="Howarth C."/>
            <person name="Koehrsen M."/>
            <person name="Lawson D."/>
            <person name="Montgomery P."/>
            <person name="Nene V."/>
            <person name="Nusbaum C."/>
            <person name="Puiu D."/>
            <person name="Romero-Severson J."/>
            <person name="Severson D.W."/>
            <person name="Shumway M."/>
            <person name="Sisk P."/>
            <person name="Stolte C."/>
            <person name="Zeng Q."/>
            <person name="Eisenstadt E."/>
            <person name="Fraser-Liggett C."/>
            <person name="Strausberg R."/>
            <person name="Galagan J."/>
            <person name="Birren B."/>
            <person name="Collins F.H."/>
        </authorList>
    </citation>
    <scope>NUCLEOTIDE SEQUENCE [LARGE SCALE GENOMIC DNA]</scope>
    <source>
        <strain evidence="2">JHB</strain>
    </source>
</reference>
<evidence type="ECO:0000256" key="1">
    <source>
        <dbReference type="SAM" id="MobiDB-lite"/>
    </source>
</evidence>
<dbReference type="AlphaFoldDB" id="B0X9H7"/>
<evidence type="ECO:0000313" key="2">
    <source>
        <dbReference type="EMBL" id="EDS43146.1"/>
    </source>
</evidence>
<feature type="region of interest" description="Disordered" evidence="1">
    <location>
        <begin position="26"/>
        <end position="80"/>
    </location>
</feature>
<organism>
    <name type="scientific">Culex quinquefasciatus</name>
    <name type="common">Southern house mosquito</name>
    <name type="synonym">Culex pungens</name>
    <dbReference type="NCBI Taxonomy" id="7176"/>
    <lineage>
        <taxon>Eukaryota</taxon>
        <taxon>Metazoa</taxon>
        <taxon>Ecdysozoa</taxon>
        <taxon>Arthropoda</taxon>
        <taxon>Hexapoda</taxon>
        <taxon>Insecta</taxon>
        <taxon>Pterygota</taxon>
        <taxon>Neoptera</taxon>
        <taxon>Endopterygota</taxon>
        <taxon>Diptera</taxon>
        <taxon>Nematocera</taxon>
        <taxon>Culicoidea</taxon>
        <taxon>Culicidae</taxon>
        <taxon>Culicinae</taxon>
        <taxon>Culicini</taxon>
        <taxon>Culex</taxon>
        <taxon>Culex</taxon>
    </lineage>
</organism>
<dbReference type="InParanoid" id="B0X9H7"/>
<keyword evidence="4" id="KW-1185">Reference proteome</keyword>
<dbReference type="HOGENOM" id="CLU_523021_0_0_1"/>
<dbReference type="KEGG" id="cqu:CpipJ_CPIJ016060"/>
<evidence type="ECO:0000313" key="4">
    <source>
        <dbReference type="Proteomes" id="UP000002320"/>
    </source>
</evidence>
<dbReference type="VEuPathDB" id="VectorBase:CQUJHB009630"/>
<dbReference type="Proteomes" id="UP000002320">
    <property type="component" value="Unassembled WGS sequence"/>
</dbReference>
<dbReference type="OrthoDB" id="377209at2759"/>
<feature type="compositionally biased region" description="Polar residues" evidence="1">
    <location>
        <begin position="344"/>
        <end position="356"/>
    </location>
</feature>
<protein>
    <submittedName>
        <fullName evidence="2">Gar2</fullName>
    </submittedName>
</protein>
<feature type="compositionally biased region" description="Polar residues" evidence="1">
    <location>
        <begin position="69"/>
        <end position="80"/>
    </location>
</feature>
<dbReference type="eggNOG" id="KOG0151">
    <property type="taxonomic scope" value="Eukaryota"/>
</dbReference>